<dbReference type="InterPro" id="IPR050493">
    <property type="entry name" value="FAD-dep_Monooxygenase_BioMet"/>
</dbReference>
<keyword evidence="2" id="KW-0503">Monooxygenase</keyword>
<organism evidence="4 5">
    <name type="scientific">Loktanella atrilutea</name>
    <dbReference type="NCBI Taxonomy" id="366533"/>
    <lineage>
        <taxon>Bacteria</taxon>
        <taxon>Pseudomonadati</taxon>
        <taxon>Pseudomonadota</taxon>
        <taxon>Alphaproteobacteria</taxon>
        <taxon>Rhodobacterales</taxon>
        <taxon>Roseobacteraceae</taxon>
        <taxon>Loktanella</taxon>
    </lineage>
</organism>
<evidence type="ECO:0000313" key="4">
    <source>
        <dbReference type="EMBL" id="SHF62322.1"/>
    </source>
</evidence>
<dbReference type="Gene3D" id="3.30.9.30">
    <property type="match status" value="1"/>
</dbReference>
<protein>
    <submittedName>
        <fullName evidence="4">2-polyprenyl-6-methoxyphenol hydroxylase</fullName>
    </submittedName>
</protein>
<keyword evidence="5" id="KW-1185">Reference proteome</keyword>
<dbReference type="Gene3D" id="3.50.50.60">
    <property type="entry name" value="FAD/NAD(P)-binding domain"/>
    <property type="match status" value="1"/>
</dbReference>
<evidence type="ECO:0000259" key="3">
    <source>
        <dbReference type="Pfam" id="PF01494"/>
    </source>
</evidence>
<dbReference type="GO" id="GO:0004497">
    <property type="term" value="F:monooxygenase activity"/>
    <property type="evidence" value="ECO:0007669"/>
    <property type="project" value="UniProtKB-KW"/>
</dbReference>
<dbReference type="Proteomes" id="UP000183987">
    <property type="component" value="Unassembled WGS sequence"/>
</dbReference>
<name>A0A1M5D6K7_LOKAT</name>
<proteinExistence type="predicted"/>
<accession>A0A1M5D6K7</accession>
<reference evidence="5" key="1">
    <citation type="submission" date="2016-11" db="EMBL/GenBank/DDBJ databases">
        <authorList>
            <person name="Varghese N."/>
            <person name="Submissions S."/>
        </authorList>
    </citation>
    <scope>NUCLEOTIDE SEQUENCE [LARGE SCALE GENOMIC DNA]</scope>
    <source>
        <strain evidence="5">DSM 29326</strain>
    </source>
</reference>
<dbReference type="GO" id="GO:0071949">
    <property type="term" value="F:FAD binding"/>
    <property type="evidence" value="ECO:0007669"/>
    <property type="project" value="InterPro"/>
</dbReference>
<dbReference type="PRINTS" id="PR00420">
    <property type="entry name" value="RNGMNOXGNASE"/>
</dbReference>
<dbReference type="PANTHER" id="PTHR13789:SF268">
    <property type="entry name" value="5-METHYLPHENAZINE-1-CARBOXYLATE 1-MONOOXYGENASE"/>
    <property type="match status" value="1"/>
</dbReference>
<keyword evidence="1" id="KW-0560">Oxidoreductase</keyword>
<dbReference type="EMBL" id="FQUE01000009">
    <property type="protein sequence ID" value="SHF62322.1"/>
    <property type="molecule type" value="Genomic_DNA"/>
</dbReference>
<dbReference type="SUPFAM" id="SSF54373">
    <property type="entry name" value="FAD-linked reductases, C-terminal domain"/>
    <property type="match status" value="1"/>
</dbReference>
<dbReference type="SUPFAM" id="SSF51905">
    <property type="entry name" value="FAD/NAD(P)-binding domain"/>
    <property type="match status" value="1"/>
</dbReference>
<dbReference type="InterPro" id="IPR002938">
    <property type="entry name" value="FAD-bd"/>
</dbReference>
<dbReference type="Pfam" id="PF01494">
    <property type="entry name" value="FAD_binding_3"/>
    <property type="match status" value="1"/>
</dbReference>
<dbReference type="OrthoDB" id="4230779at2"/>
<dbReference type="InterPro" id="IPR036188">
    <property type="entry name" value="FAD/NAD-bd_sf"/>
</dbReference>
<dbReference type="NCBIfam" id="NF005720">
    <property type="entry name" value="PRK07538.1"/>
    <property type="match status" value="1"/>
</dbReference>
<dbReference type="AlphaFoldDB" id="A0A1M5D6K7"/>
<feature type="domain" description="FAD-binding" evidence="3">
    <location>
        <begin position="2"/>
        <end position="358"/>
    </location>
</feature>
<evidence type="ECO:0000313" key="5">
    <source>
        <dbReference type="Proteomes" id="UP000183987"/>
    </source>
</evidence>
<evidence type="ECO:0000256" key="2">
    <source>
        <dbReference type="ARBA" id="ARBA00023033"/>
    </source>
</evidence>
<dbReference type="PANTHER" id="PTHR13789">
    <property type="entry name" value="MONOOXYGENASE"/>
    <property type="match status" value="1"/>
</dbReference>
<dbReference type="RefSeq" id="WP_072858228.1">
    <property type="nucleotide sequence ID" value="NZ_FQUE01000009.1"/>
</dbReference>
<dbReference type="STRING" id="366533.SAMN05444339_10940"/>
<gene>
    <name evidence="4" type="ORF">SAMN05444339_10940</name>
</gene>
<evidence type="ECO:0000256" key="1">
    <source>
        <dbReference type="ARBA" id="ARBA00023002"/>
    </source>
</evidence>
<sequence length="415" mass="44786">MKVLIAGAGIGGLVTALMLHQRGIPVQLFEAAREVREVGVGINVLPHAIRELDALGLLPALDRTGVRTRHLSYLTRAGQEVWSELRGLHAGHDVPQFSIHRGRLQKLIFDAVTERLGVDAVLTGRRLAGFVQDEGGVTAHFTDSIAGSTGLTARGDVLICADGIHSQGRKTFYPDEGAPSWQGVAMWRGAADWPIWQDGESMAIGGGLGGKFVLYPIAPPHNGMQLTNWVVNVRIKDPALSSPMPDTWSRQVSLATVLPHAKRFHVTGMDIEGLVRATPVIYEYPMADRDPLPRWTFGRVTLLGDAAHPMYPVGSNGASQAILDARCVADALATAEHPRAALWSYEKDRLPKTAAVVETNRIGGPERVIDVVERLAPAGFADIDRVLSYEDRKSIVAGYASMAGYAKVAVPRTTA</sequence>